<gene>
    <name evidence="7" type="ORF">Alo02nite_57540</name>
</gene>
<keyword evidence="8" id="KW-1185">Reference proteome</keyword>
<name>A0ABQ4APR5_9ACTN</name>
<dbReference type="EMBL" id="BOMP01000098">
    <property type="protein sequence ID" value="GIE42856.1"/>
    <property type="molecule type" value="Genomic_DNA"/>
</dbReference>
<reference evidence="7 8" key="1">
    <citation type="submission" date="2021-01" db="EMBL/GenBank/DDBJ databases">
        <title>Whole genome shotgun sequence of Actinoplanes lobatus NBRC 12513.</title>
        <authorList>
            <person name="Komaki H."/>
            <person name="Tamura T."/>
        </authorList>
    </citation>
    <scope>NUCLEOTIDE SEQUENCE [LARGE SCALE GENOMIC DNA]</scope>
    <source>
        <strain evidence="7 8">NBRC 12513</strain>
    </source>
</reference>
<organism evidence="7 8">
    <name type="scientific">Actinoplanes lobatus</name>
    <dbReference type="NCBI Taxonomy" id="113568"/>
    <lineage>
        <taxon>Bacteria</taxon>
        <taxon>Bacillati</taxon>
        <taxon>Actinomycetota</taxon>
        <taxon>Actinomycetes</taxon>
        <taxon>Micromonosporales</taxon>
        <taxon>Micromonosporaceae</taxon>
        <taxon>Actinoplanes</taxon>
    </lineage>
</organism>
<evidence type="ECO:0000256" key="6">
    <source>
        <dbReference type="SAM" id="Phobius"/>
    </source>
</evidence>
<dbReference type="Pfam" id="PF09685">
    <property type="entry name" value="MamF_MmsF"/>
    <property type="match status" value="1"/>
</dbReference>
<keyword evidence="4 6" id="KW-0472">Membrane</keyword>
<proteinExistence type="predicted"/>
<keyword evidence="3 6" id="KW-1133">Transmembrane helix</keyword>
<feature type="transmembrane region" description="Helical" evidence="6">
    <location>
        <begin position="102"/>
        <end position="131"/>
    </location>
</feature>
<evidence type="ECO:0000313" key="8">
    <source>
        <dbReference type="Proteomes" id="UP000631312"/>
    </source>
</evidence>
<feature type="region of interest" description="Disordered" evidence="5">
    <location>
        <begin position="1"/>
        <end position="31"/>
    </location>
</feature>
<evidence type="ECO:0000256" key="5">
    <source>
        <dbReference type="SAM" id="MobiDB-lite"/>
    </source>
</evidence>
<evidence type="ECO:0000313" key="7">
    <source>
        <dbReference type="EMBL" id="GIE42856.1"/>
    </source>
</evidence>
<evidence type="ECO:0008006" key="9">
    <source>
        <dbReference type="Google" id="ProtNLM"/>
    </source>
</evidence>
<sequence length="158" mass="16826">MSFMTEQPRPPDDDPTARYQPPGGYPPPPYNPPPGYGYGYKPPSTAGDERTWILVAHFGGAAGAFFGGTFFGWIAPLVALLARGNTSPYVREEAVKALNFQLLWGIIGLVGSVLICVGVGVFIVGAAWLIATILGVVAGVKAANNEPFNYPLSARFIR</sequence>
<evidence type="ECO:0000256" key="3">
    <source>
        <dbReference type="ARBA" id="ARBA00022989"/>
    </source>
</evidence>
<dbReference type="InterPro" id="IPR019109">
    <property type="entry name" value="MamF_MmsF"/>
</dbReference>
<comment type="subcellular location">
    <subcellularLocation>
        <location evidence="1">Membrane</location>
        <topology evidence="1">Multi-pass membrane protein</topology>
    </subcellularLocation>
</comment>
<evidence type="ECO:0000256" key="1">
    <source>
        <dbReference type="ARBA" id="ARBA00004141"/>
    </source>
</evidence>
<evidence type="ECO:0000256" key="2">
    <source>
        <dbReference type="ARBA" id="ARBA00022692"/>
    </source>
</evidence>
<feature type="transmembrane region" description="Helical" evidence="6">
    <location>
        <begin position="52"/>
        <end position="81"/>
    </location>
</feature>
<keyword evidence="2 6" id="KW-0812">Transmembrane</keyword>
<evidence type="ECO:0000256" key="4">
    <source>
        <dbReference type="ARBA" id="ARBA00023136"/>
    </source>
</evidence>
<dbReference type="Proteomes" id="UP000631312">
    <property type="component" value="Unassembled WGS sequence"/>
</dbReference>
<comment type="caution">
    <text evidence="7">The sequence shown here is derived from an EMBL/GenBank/DDBJ whole genome shotgun (WGS) entry which is preliminary data.</text>
</comment>
<accession>A0ABQ4APR5</accession>
<protein>
    <recommendedName>
        <fullName evidence="9">DUF4870 domain-containing protein</fullName>
    </recommendedName>
</protein>